<keyword evidence="2" id="KW-1185">Reference proteome</keyword>
<dbReference type="OrthoDB" id="5863131at2"/>
<evidence type="ECO:0000313" key="2">
    <source>
        <dbReference type="Proteomes" id="UP000017800"/>
    </source>
</evidence>
<reference evidence="1 2" key="1">
    <citation type="submission" date="2013-11" db="EMBL/GenBank/DDBJ databases">
        <title>Whole genome shotgun sequence of Vibrio halioticoli NBRC 102217.</title>
        <authorList>
            <person name="Isaki S."/>
            <person name="Kimura A."/>
            <person name="Ohji S."/>
            <person name="Hosoyama A."/>
            <person name="Fujita N."/>
            <person name="Hashimoto M."/>
            <person name="Hosoyama Y."/>
            <person name="Yamazoe A."/>
        </authorList>
    </citation>
    <scope>NUCLEOTIDE SEQUENCE [LARGE SCALE GENOMIC DNA]</scope>
    <source>
        <strain evidence="1 2">NBRC 102217</strain>
    </source>
</reference>
<organism evidence="1 2">
    <name type="scientific">Vibrio halioticoli NBRC 102217</name>
    <dbReference type="NCBI Taxonomy" id="1219072"/>
    <lineage>
        <taxon>Bacteria</taxon>
        <taxon>Pseudomonadati</taxon>
        <taxon>Pseudomonadota</taxon>
        <taxon>Gammaproteobacteria</taxon>
        <taxon>Vibrionales</taxon>
        <taxon>Vibrionaceae</taxon>
        <taxon>Vibrio</taxon>
    </lineage>
</organism>
<gene>
    <name evidence="1" type="ORF">VHA01S_003_00860</name>
</gene>
<dbReference type="EMBL" id="BAUJ01000003">
    <property type="protein sequence ID" value="GAD88010.1"/>
    <property type="molecule type" value="Genomic_DNA"/>
</dbReference>
<dbReference type="eggNOG" id="ENOG5032BH8">
    <property type="taxonomic scope" value="Bacteria"/>
</dbReference>
<sequence>MLYSIFSGISIRQNKLICVVLKNSKLGWKIQDCLTYPIKSKNDWKSVSAELNKHLPKWRNCVAISLQFEEVLRKSSVINSPLSVDEESSYVREQLSQVLGQDPLAYDYKRSAEQSTPEDIDLFICKKETLDTLLKESSLTINVVGWALTDLAILSQQLLSDSQLTAHYALEIRDDKITAVSLDGRLTTHTFDSNPCRFSELAQSLQQHELAVSLQAEGSSLSLLLFGSQTQVRNFQDKTATYSTVCCIDASQLLQDKAQDTELMAFSSYYPALACALGAMSWCEVV</sequence>
<dbReference type="Proteomes" id="UP000017800">
    <property type="component" value="Unassembled WGS sequence"/>
</dbReference>
<name>V5HEL3_9VIBR</name>
<proteinExistence type="predicted"/>
<protein>
    <recommendedName>
        <fullName evidence="3">Competence protein A</fullName>
    </recommendedName>
</protein>
<dbReference type="RefSeq" id="WP_023402432.1">
    <property type="nucleotide sequence ID" value="NZ_BAUJ01000003.1"/>
</dbReference>
<comment type="caution">
    <text evidence="1">The sequence shown here is derived from an EMBL/GenBank/DDBJ whole genome shotgun (WGS) entry which is preliminary data.</text>
</comment>
<evidence type="ECO:0000313" key="1">
    <source>
        <dbReference type="EMBL" id="GAD88010.1"/>
    </source>
</evidence>
<accession>V5HEL3</accession>
<evidence type="ECO:0008006" key="3">
    <source>
        <dbReference type="Google" id="ProtNLM"/>
    </source>
</evidence>
<dbReference type="AlphaFoldDB" id="V5HEL3"/>